<sequence>MSAESHQQLEATDADGPKNLTWRRDSVANRHHGSHPPAVIPFAGRIDGNQVLVLDPSNLESQDAWSKIPDTTPFFSLKDGFSLTGFADPLIWKCAAVECVATGLLVFTTGFVAAHDPPPLDESPSLGPAGVYGTARFFGPLVGGFTNWLFLTLLIYAFSSASGAHLNPTITFATFFARLVTFPRLVLYVSAQTAGASVAGLVLRTAYGSRDFVVGGCDVDKALVPVGDAFTLEFTFTLVLIFLCFGVGLDPRQAGIIGSKFAPWLIGMALGLLSFSSSFPRAGYNGASMNPARCFGVYVGSRFPTYHWIHWVGPIAASVGHGIMYCILPPWLSA</sequence>
<dbReference type="PROSITE" id="PS00221">
    <property type="entry name" value="MIP"/>
    <property type="match status" value="1"/>
</dbReference>
<keyword evidence="4 8" id="KW-1133">Transmembrane helix</keyword>
<dbReference type="Pfam" id="PF00230">
    <property type="entry name" value="MIP"/>
    <property type="match status" value="1"/>
</dbReference>
<protein>
    <submittedName>
        <fullName evidence="9">MIP transporter</fullName>
    </submittedName>
</protein>
<evidence type="ECO:0000256" key="1">
    <source>
        <dbReference type="ARBA" id="ARBA00004141"/>
    </source>
</evidence>
<dbReference type="InterPro" id="IPR022357">
    <property type="entry name" value="MIP_CS"/>
</dbReference>
<dbReference type="EMBL" id="JAGSXJ010000025">
    <property type="protein sequence ID" value="KAH6675404.1"/>
    <property type="molecule type" value="Genomic_DNA"/>
</dbReference>
<keyword evidence="3 6" id="KW-0812">Transmembrane</keyword>
<proteinExistence type="inferred from homology"/>
<accession>A0A9P9A5D4</accession>
<feature type="transmembrane region" description="Helical" evidence="8">
    <location>
        <begin position="229"/>
        <end position="249"/>
    </location>
</feature>
<dbReference type="PANTHER" id="PTHR47002:SF2">
    <property type="entry name" value="AQUAPORIN AQPAE.A-LIKE"/>
    <property type="match status" value="1"/>
</dbReference>
<feature type="region of interest" description="Disordered" evidence="7">
    <location>
        <begin position="1"/>
        <end position="21"/>
    </location>
</feature>
<dbReference type="PANTHER" id="PTHR47002">
    <property type="entry name" value="AQUAPORIN-LIKE"/>
    <property type="match status" value="1"/>
</dbReference>
<dbReference type="OrthoDB" id="3222at2759"/>
<feature type="transmembrane region" description="Helical" evidence="8">
    <location>
        <begin position="261"/>
        <end position="279"/>
    </location>
</feature>
<dbReference type="GO" id="GO:0016020">
    <property type="term" value="C:membrane"/>
    <property type="evidence" value="ECO:0007669"/>
    <property type="project" value="UniProtKB-SubCell"/>
</dbReference>
<keyword evidence="2 6" id="KW-0813">Transport</keyword>
<evidence type="ECO:0000313" key="10">
    <source>
        <dbReference type="Proteomes" id="UP000770015"/>
    </source>
</evidence>
<dbReference type="PRINTS" id="PR00783">
    <property type="entry name" value="MINTRINSICP"/>
</dbReference>
<feature type="transmembrane region" description="Helical" evidence="8">
    <location>
        <begin position="308"/>
        <end position="328"/>
    </location>
</feature>
<comment type="similarity">
    <text evidence="6">Belongs to the MIP/aquaporin (TC 1.A.8) family.</text>
</comment>
<dbReference type="Gene3D" id="1.20.1080.10">
    <property type="entry name" value="Glycerol uptake facilitator protein"/>
    <property type="match status" value="1"/>
</dbReference>
<comment type="subcellular location">
    <subcellularLocation>
        <location evidence="1">Membrane</location>
        <topology evidence="1">Multi-pass membrane protein</topology>
    </subcellularLocation>
</comment>
<evidence type="ECO:0000256" key="8">
    <source>
        <dbReference type="SAM" id="Phobius"/>
    </source>
</evidence>
<dbReference type="InterPro" id="IPR000425">
    <property type="entry name" value="MIP"/>
</dbReference>
<evidence type="ECO:0000313" key="9">
    <source>
        <dbReference type="EMBL" id="KAH6675404.1"/>
    </source>
</evidence>
<gene>
    <name evidence="9" type="ORF">F5X68DRAFT_40691</name>
</gene>
<dbReference type="AlphaFoldDB" id="A0A9P9A5D4"/>
<evidence type="ECO:0000256" key="7">
    <source>
        <dbReference type="SAM" id="MobiDB-lite"/>
    </source>
</evidence>
<evidence type="ECO:0000256" key="5">
    <source>
        <dbReference type="ARBA" id="ARBA00023136"/>
    </source>
</evidence>
<dbReference type="InterPro" id="IPR023271">
    <property type="entry name" value="Aquaporin-like"/>
</dbReference>
<evidence type="ECO:0000256" key="4">
    <source>
        <dbReference type="ARBA" id="ARBA00022989"/>
    </source>
</evidence>
<dbReference type="GO" id="GO:0015267">
    <property type="term" value="F:channel activity"/>
    <property type="evidence" value="ECO:0007669"/>
    <property type="project" value="InterPro"/>
</dbReference>
<feature type="compositionally biased region" description="Polar residues" evidence="7">
    <location>
        <begin position="1"/>
        <end position="10"/>
    </location>
</feature>
<organism evidence="9 10">
    <name type="scientific">Plectosphaerella plurivora</name>
    <dbReference type="NCBI Taxonomy" id="936078"/>
    <lineage>
        <taxon>Eukaryota</taxon>
        <taxon>Fungi</taxon>
        <taxon>Dikarya</taxon>
        <taxon>Ascomycota</taxon>
        <taxon>Pezizomycotina</taxon>
        <taxon>Sordariomycetes</taxon>
        <taxon>Hypocreomycetidae</taxon>
        <taxon>Glomerellales</taxon>
        <taxon>Plectosphaerellaceae</taxon>
        <taxon>Plectosphaerella</taxon>
    </lineage>
</organism>
<dbReference type="SUPFAM" id="SSF81338">
    <property type="entry name" value="Aquaporin-like"/>
    <property type="match status" value="1"/>
</dbReference>
<evidence type="ECO:0000256" key="3">
    <source>
        <dbReference type="ARBA" id="ARBA00022692"/>
    </source>
</evidence>
<reference evidence="9" key="1">
    <citation type="journal article" date="2021" name="Nat. Commun.">
        <title>Genetic determinants of endophytism in the Arabidopsis root mycobiome.</title>
        <authorList>
            <person name="Mesny F."/>
            <person name="Miyauchi S."/>
            <person name="Thiergart T."/>
            <person name="Pickel B."/>
            <person name="Atanasova L."/>
            <person name="Karlsson M."/>
            <person name="Huettel B."/>
            <person name="Barry K.W."/>
            <person name="Haridas S."/>
            <person name="Chen C."/>
            <person name="Bauer D."/>
            <person name="Andreopoulos W."/>
            <person name="Pangilinan J."/>
            <person name="LaButti K."/>
            <person name="Riley R."/>
            <person name="Lipzen A."/>
            <person name="Clum A."/>
            <person name="Drula E."/>
            <person name="Henrissat B."/>
            <person name="Kohler A."/>
            <person name="Grigoriev I.V."/>
            <person name="Martin F.M."/>
            <person name="Hacquard S."/>
        </authorList>
    </citation>
    <scope>NUCLEOTIDE SEQUENCE</scope>
    <source>
        <strain evidence="9">MPI-SDFR-AT-0117</strain>
    </source>
</reference>
<evidence type="ECO:0000256" key="6">
    <source>
        <dbReference type="RuleBase" id="RU000477"/>
    </source>
</evidence>
<keyword evidence="10" id="KW-1185">Reference proteome</keyword>
<dbReference type="Proteomes" id="UP000770015">
    <property type="component" value="Unassembled WGS sequence"/>
</dbReference>
<evidence type="ECO:0000256" key="2">
    <source>
        <dbReference type="ARBA" id="ARBA00022448"/>
    </source>
</evidence>
<keyword evidence="5 8" id="KW-0472">Membrane</keyword>
<comment type="caution">
    <text evidence="9">The sequence shown here is derived from an EMBL/GenBank/DDBJ whole genome shotgun (WGS) entry which is preliminary data.</text>
</comment>
<name>A0A9P9A5D4_9PEZI</name>
<feature type="transmembrane region" description="Helical" evidence="8">
    <location>
        <begin position="134"/>
        <end position="158"/>
    </location>
</feature>